<dbReference type="RefSeq" id="WP_115092822.1">
    <property type="nucleotide sequence ID" value="NZ_CP068107.1"/>
</dbReference>
<keyword evidence="2" id="KW-1185">Reference proteome</keyword>
<dbReference type="Pfam" id="PF19781">
    <property type="entry name" value="DUF6266"/>
    <property type="match status" value="1"/>
</dbReference>
<dbReference type="AlphaFoldDB" id="A0A378U657"/>
<sequence length="216" mass="24524">MAELKEGILGGVSGKIGNLVGVKWRGRDLLRIKSNRLPRKASPLQQLQQDKLRLVSSFVSKIREVVNLYYPEAIVNNKKITGREQLISLLMKQGLEVIDQVPHLVIERVLLAIGTLPAATVEVFQQQDNNSLLITWDTALVNILAHNEDELTLVLYDDVCDASTIYLNIGKRQEGQCQIQLPSTWENKRIHLWSIWVSTANKRNSSSQYRLLMREA</sequence>
<organism evidence="1 2">
    <name type="scientific">Myroides odoratus</name>
    <name type="common">Flavobacterium odoratum</name>
    <dbReference type="NCBI Taxonomy" id="256"/>
    <lineage>
        <taxon>Bacteria</taxon>
        <taxon>Pseudomonadati</taxon>
        <taxon>Bacteroidota</taxon>
        <taxon>Flavobacteriia</taxon>
        <taxon>Flavobacteriales</taxon>
        <taxon>Flavobacteriaceae</taxon>
        <taxon>Myroides</taxon>
    </lineage>
</organism>
<evidence type="ECO:0000313" key="1">
    <source>
        <dbReference type="EMBL" id="STZ69950.1"/>
    </source>
</evidence>
<gene>
    <name evidence="1" type="ORF">NCTC11179_03475</name>
</gene>
<proteinExistence type="predicted"/>
<protein>
    <submittedName>
        <fullName evidence="1">Uncharacterized protein</fullName>
    </submittedName>
</protein>
<reference evidence="1 2" key="1">
    <citation type="submission" date="2018-06" db="EMBL/GenBank/DDBJ databases">
        <authorList>
            <consortium name="Pathogen Informatics"/>
            <person name="Doyle S."/>
        </authorList>
    </citation>
    <scope>NUCLEOTIDE SEQUENCE [LARGE SCALE GENOMIC DNA]</scope>
    <source>
        <strain evidence="1 2">NCTC11179</strain>
    </source>
</reference>
<accession>A0A378U657</accession>
<dbReference type="EMBL" id="UGQL01000002">
    <property type="protein sequence ID" value="STZ69950.1"/>
    <property type="molecule type" value="Genomic_DNA"/>
</dbReference>
<dbReference type="InterPro" id="IPR046233">
    <property type="entry name" value="DUF6266"/>
</dbReference>
<dbReference type="Proteomes" id="UP000255024">
    <property type="component" value="Unassembled WGS sequence"/>
</dbReference>
<name>A0A378U657_MYROD</name>
<evidence type="ECO:0000313" key="2">
    <source>
        <dbReference type="Proteomes" id="UP000255024"/>
    </source>
</evidence>